<dbReference type="InterPro" id="IPR027843">
    <property type="entry name" value="DUF4440"/>
</dbReference>
<evidence type="ECO:0000256" key="1">
    <source>
        <dbReference type="SAM" id="SignalP"/>
    </source>
</evidence>
<dbReference type="SUPFAM" id="SSF54427">
    <property type="entry name" value="NTF2-like"/>
    <property type="match status" value="1"/>
</dbReference>
<gene>
    <name evidence="3" type="ORF">A9Q75_16935</name>
</gene>
<dbReference type="InterPro" id="IPR032710">
    <property type="entry name" value="NTF2-like_dom_sf"/>
</dbReference>
<evidence type="ECO:0000259" key="2">
    <source>
        <dbReference type="Pfam" id="PF14534"/>
    </source>
</evidence>
<feature type="signal peptide" evidence="1">
    <location>
        <begin position="1"/>
        <end position="24"/>
    </location>
</feature>
<dbReference type="Proteomes" id="UP000243053">
    <property type="component" value="Unassembled WGS sequence"/>
</dbReference>
<organism evidence="3 4">
    <name type="scientific">Colwellia psychrerythraea</name>
    <name type="common">Vibrio psychroerythus</name>
    <dbReference type="NCBI Taxonomy" id="28229"/>
    <lineage>
        <taxon>Bacteria</taxon>
        <taxon>Pseudomonadati</taxon>
        <taxon>Pseudomonadota</taxon>
        <taxon>Gammaproteobacteria</taxon>
        <taxon>Alteromonadales</taxon>
        <taxon>Colwelliaceae</taxon>
        <taxon>Colwellia</taxon>
    </lineage>
</organism>
<reference evidence="4" key="1">
    <citation type="journal article" date="2017" name="Proc. Natl. Acad. Sci. U.S.A.">
        <title>Simulation of Deepwater Horizon oil plume reveals substrate specialization within a complex community of hydrocarbon degraders.</title>
        <authorList>
            <person name="Hu P."/>
            <person name="Dubinsky E.A."/>
            <person name="Probst A.J."/>
            <person name="Wang J."/>
            <person name="Sieber C.M.K."/>
            <person name="Tom L.M."/>
            <person name="Gardinali P."/>
            <person name="Banfield J.F."/>
            <person name="Atlas R.M."/>
            <person name="Andersen G.L."/>
        </authorList>
    </citation>
    <scope>NUCLEOTIDE SEQUENCE [LARGE SCALE GENOMIC DNA]</scope>
</reference>
<keyword evidence="1" id="KW-0732">Signal</keyword>
<protein>
    <submittedName>
        <fullName evidence="3">DUF4440 domain-containing protein</fullName>
    </submittedName>
</protein>
<feature type="chain" id="PRO_5012960907" evidence="1">
    <location>
        <begin position="25"/>
        <end position="161"/>
    </location>
</feature>
<comment type="caution">
    <text evidence="3">The sequence shown here is derived from an EMBL/GenBank/DDBJ whole genome shotgun (WGS) entry which is preliminary data.</text>
</comment>
<feature type="domain" description="DUF4440" evidence="2">
    <location>
        <begin position="48"/>
        <end position="154"/>
    </location>
</feature>
<evidence type="ECO:0000313" key="3">
    <source>
        <dbReference type="EMBL" id="OUR76048.1"/>
    </source>
</evidence>
<dbReference type="Gene3D" id="3.10.450.50">
    <property type="match status" value="1"/>
</dbReference>
<sequence length="161" mass="17993">MKAMPNLLITTLLLFTTMSFHGFAHNNNISKSKAVSENSVGETEAGKIIAQFHHAIKSGNRTKARSLLADNVIIFEGGRVERTADQYAEHHMLADMKYLADITTQVLEQQVKVIGDVAYSMSRNKSTGQYKGKDINSEGMESMVLLKEEGKWKIAHIHWSN</sequence>
<accession>A0A1Y5DZV1</accession>
<dbReference type="AlphaFoldDB" id="A0A1Y5DZV1"/>
<proteinExistence type="predicted"/>
<name>A0A1Y5DZV1_COLPS</name>
<evidence type="ECO:0000313" key="4">
    <source>
        <dbReference type="Proteomes" id="UP000243053"/>
    </source>
</evidence>
<dbReference type="EMBL" id="MAAF01000105">
    <property type="protein sequence ID" value="OUR76048.1"/>
    <property type="molecule type" value="Genomic_DNA"/>
</dbReference>
<dbReference type="Pfam" id="PF14534">
    <property type="entry name" value="DUF4440"/>
    <property type="match status" value="1"/>
</dbReference>